<protein>
    <submittedName>
        <fullName evidence="2">Uncharacterized protein</fullName>
    </submittedName>
</protein>
<organism evidence="2 3">
    <name type="scientific">Candidatus Woesebacteria bacterium GWA1_41_8</name>
    <dbReference type="NCBI Taxonomy" id="1802471"/>
    <lineage>
        <taxon>Bacteria</taxon>
        <taxon>Candidatus Woeseibacteriota</taxon>
    </lineage>
</organism>
<evidence type="ECO:0000313" key="3">
    <source>
        <dbReference type="Proteomes" id="UP000176198"/>
    </source>
</evidence>
<evidence type="ECO:0000256" key="1">
    <source>
        <dbReference type="SAM" id="MobiDB-lite"/>
    </source>
</evidence>
<gene>
    <name evidence="2" type="ORF">A2115_03790</name>
</gene>
<reference evidence="2 3" key="1">
    <citation type="journal article" date="2016" name="Nat. Commun.">
        <title>Thousands of microbial genomes shed light on interconnected biogeochemical processes in an aquifer system.</title>
        <authorList>
            <person name="Anantharaman K."/>
            <person name="Brown C.T."/>
            <person name="Hug L.A."/>
            <person name="Sharon I."/>
            <person name="Castelle C.J."/>
            <person name="Probst A.J."/>
            <person name="Thomas B.C."/>
            <person name="Singh A."/>
            <person name="Wilkins M.J."/>
            <person name="Karaoz U."/>
            <person name="Brodie E.L."/>
            <person name="Williams K.H."/>
            <person name="Hubbard S.S."/>
            <person name="Banfield J.F."/>
        </authorList>
    </citation>
    <scope>NUCLEOTIDE SEQUENCE [LARGE SCALE GENOMIC DNA]</scope>
</reference>
<dbReference type="AlphaFoldDB" id="A0A1F7WJJ2"/>
<comment type="caution">
    <text evidence="2">The sequence shown here is derived from an EMBL/GenBank/DDBJ whole genome shotgun (WGS) entry which is preliminary data.</text>
</comment>
<name>A0A1F7WJJ2_9BACT</name>
<proteinExistence type="predicted"/>
<dbReference type="STRING" id="1802471.A2115_03790"/>
<dbReference type="EMBL" id="MGFJ01000010">
    <property type="protein sequence ID" value="OGM03003.1"/>
    <property type="molecule type" value="Genomic_DNA"/>
</dbReference>
<accession>A0A1F7WJJ2</accession>
<evidence type="ECO:0000313" key="2">
    <source>
        <dbReference type="EMBL" id="OGM03003.1"/>
    </source>
</evidence>
<sequence>MPEDTPETPHKTKGKIGMDTPDLRGSVSPKYTVGHPKLVEGIEPKNTDSAEIENLQDAIESEGFSKN</sequence>
<dbReference type="Proteomes" id="UP000176198">
    <property type="component" value="Unassembled WGS sequence"/>
</dbReference>
<feature type="region of interest" description="Disordered" evidence="1">
    <location>
        <begin position="1"/>
        <end position="33"/>
    </location>
</feature>